<dbReference type="InterPro" id="IPR013815">
    <property type="entry name" value="ATP_grasp_subdomain_1"/>
</dbReference>
<evidence type="ECO:0000259" key="1">
    <source>
        <dbReference type="Pfam" id="PF01326"/>
    </source>
</evidence>
<protein>
    <submittedName>
        <fullName evidence="2">Pyruvate, phosphate dikinase</fullName>
    </submittedName>
</protein>
<dbReference type="AlphaFoldDB" id="A0A410K141"/>
<dbReference type="GO" id="GO:0016301">
    <property type="term" value="F:kinase activity"/>
    <property type="evidence" value="ECO:0007669"/>
    <property type="project" value="UniProtKB-KW"/>
</dbReference>
<dbReference type="Gene3D" id="3.30.1490.20">
    <property type="entry name" value="ATP-grasp fold, A domain"/>
    <property type="match status" value="1"/>
</dbReference>
<reference evidence="2 3" key="1">
    <citation type="submission" date="2019-01" db="EMBL/GenBank/DDBJ databases">
        <title>Geovibrio thiophilus DSM 11263, complete genome.</title>
        <authorList>
            <person name="Spring S."/>
            <person name="Bunk B."/>
            <person name="Sproer C."/>
        </authorList>
    </citation>
    <scope>NUCLEOTIDE SEQUENCE [LARGE SCALE GENOMIC DNA]</scope>
    <source>
        <strain evidence="2 3">DSM 11263</strain>
    </source>
</reference>
<evidence type="ECO:0000313" key="2">
    <source>
        <dbReference type="EMBL" id="QAR33988.1"/>
    </source>
</evidence>
<keyword evidence="2" id="KW-0670">Pyruvate</keyword>
<keyword evidence="3" id="KW-1185">Reference proteome</keyword>
<dbReference type="Pfam" id="PF01326">
    <property type="entry name" value="PPDK_N"/>
    <property type="match status" value="1"/>
</dbReference>
<dbReference type="KEGG" id="gtl:EP073_11405"/>
<keyword evidence="2" id="KW-0418">Kinase</keyword>
<gene>
    <name evidence="2" type="ORF">EP073_11405</name>
</gene>
<organism evidence="2 3">
    <name type="scientific">Geovibrio thiophilus</name>
    <dbReference type="NCBI Taxonomy" id="139438"/>
    <lineage>
        <taxon>Bacteria</taxon>
        <taxon>Pseudomonadati</taxon>
        <taxon>Deferribacterota</taxon>
        <taxon>Deferribacteres</taxon>
        <taxon>Deferribacterales</taxon>
        <taxon>Geovibrionaceae</taxon>
        <taxon>Geovibrio</taxon>
    </lineage>
</organism>
<proteinExistence type="predicted"/>
<dbReference type="EMBL" id="CP035108">
    <property type="protein sequence ID" value="QAR33988.1"/>
    <property type="molecule type" value="Genomic_DNA"/>
</dbReference>
<dbReference type="InterPro" id="IPR002192">
    <property type="entry name" value="PPDK_AMP/ATP-bd"/>
</dbReference>
<evidence type="ECO:0000313" key="3">
    <source>
        <dbReference type="Proteomes" id="UP000287502"/>
    </source>
</evidence>
<accession>A0A410K141</accession>
<dbReference type="OrthoDB" id="9812167at2"/>
<sequence length="860" mass="98165">MRMNAKQERVKTGLSGLDSVIDSLRIGDNVVWNVPSFAEYAAFVRPFIRQAQKDGRKLCYIRFADHPPLIENDEAEVFSLEADIGFGQFAEHACRIIKAQGRRTFYIFDCLSYLLSSWASDNSVANFFRIICPYLYKLDTVAFFAVYKNHHSFETISRIRETTQVMIELYNDGTSLYAHPQKVFERTSPTMFLPHRFDNAEVFTPVKNSLEATSLFRTLCTAPGAGIRRAMDAWDREFIRAEALLGTNKETEKNAAKEKLVSMLMGKDQRIIYLINRHFSLSDMLEIKNRMIGTGCIGGKSVGFLLARKILDNRQGRPYEKYMEPHDSFYIGSDVFHSFIVHNGWWGLLMEQKTPEGYFRAGSRLERLFPEGGLPPEIKSKIKEMLDYFGQYPIIIRSSSLLEDGYGNAFAGKYESFFCSVMGTPEERYEDFFRCMKLIYASSMSRDALEYRRSRGLEEADEQMSLLVQRVSGSYQDHFYYPHAAGVGLSYNTYVWNRNIDPEAGMLRIVMGLGTRAVNRVEGDYPRIVSLSDPELIPLSDIHNKMRYSQRDLDVLDVRREGKHCVSLMQITKGELNFDLNEFALRDFETERRLEERGRLKQHIWILTFQKLLRGSFPEVMKNMMNILEAEYKNPVEIEFTLNFTEGSEYVINLLQCRPVQKSARSGAAHKLGDTQHNRILLESNGHFMGGNVHMPVHWLVFVDAEKYSALSLTDKYTTAKTISIINKSIRALGKSAVLFGPGRWGTSTPSLGVPIVFADINSFAAICEMEYDAGGLYPELSFGSHFFQDLVENGTFYMALFTGKRESVINFDEIARFKEISGTIIEAEAHVTDAIKIYDTGGRAFLNSDIETQKAVILA</sequence>
<keyword evidence="2" id="KW-0808">Transferase</keyword>
<dbReference type="SUPFAM" id="SSF56059">
    <property type="entry name" value="Glutathione synthetase ATP-binding domain-like"/>
    <property type="match status" value="1"/>
</dbReference>
<dbReference type="GO" id="GO:0005524">
    <property type="term" value="F:ATP binding"/>
    <property type="evidence" value="ECO:0007669"/>
    <property type="project" value="InterPro"/>
</dbReference>
<feature type="domain" description="Pyruvate phosphate dikinase AMP/ATP-binding" evidence="1">
    <location>
        <begin position="297"/>
        <end position="672"/>
    </location>
</feature>
<name>A0A410K141_9BACT</name>
<dbReference type="Proteomes" id="UP000287502">
    <property type="component" value="Chromosome"/>
</dbReference>